<evidence type="ECO:0000256" key="1">
    <source>
        <dbReference type="ARBA" id="ARBA00004123"/>
    </source>
</evidence>
<dbReference type="AlphaFoldDB" id="A0A1Y2HXL9"/>
<organism evidence="7 8">
    <name type="scientific">Catenaria anguillulae PL171</name>
    <dbReference type="NCBI Taxonomy" id="765915"/>
    <lineage>
        <taxon>Eukaryota</taxon>
        <taxon>Fungi</taxon>
        <taxon>Fungi incertae sedis</taxon>
        <taxon>Blastocladiomycota</taxon>
        <taxon>Blastocladiomycetes</taxon>
        <taxon>Blastocladiales</taxon>
        <taxon>Catenariaceae</taxon>
        <taxon>Catenaria</taxon>
    </lineage>
</organism>
<protein>
    <submittedName>
        <fullName evidence="7">Uncharacterized protein</fullName>
    </submittedName>
</protein>
<feature type="compositionally biased region" description="Basic and acidic residues" evidence="4">
    <location>
        <begin position="1098"/>
        <end position="1112"/>
    </location>
</feature>
<evidence type="ECO:0000259" key="6">
    <source>
        <dbReference type="Pfam" id="PF25772"/>
    </source>
</evidence>
<gene>
    <name evidence="7" type="ORF">BCR44DRAFT_1496334</name>
</gene>
<dbReference type="PANTHER" id="PTHR48287">
    <property type="entry name" value="ARM REPEAT SUPERFAMILY PROTEIN"/>
    <property type="match status" value="1"/>
</dbReference>
<dbReference type="InterPro" id="IPR011989">
    <property type="entry name" value="ARM-like"/>
</dbReference>
<evidence type="ECO:0000313" key="8">
    <source>
        <dbReference type="Proteomes" id="UP000193411"/>
    </source>
</evidence>
<comment type="caution">
    <text evidence="7">The sequence shown here is derived from an EMBL/GenBank/DDBJ whole genome shotgun (WGS) entry which is preliminary data.</text>
</comment>
<name>A0A1Y2HXL9_9FUNG</name>
<keyword evidence="8" id="KW-1185">Reference proteome</keyword>
<evidence type="ECO:0000256" key="3">
    <source>
        <dbReference type="ARBA" id="ARBA00023242"/>
    </source>
</evidence>
<dbReference type="GO" id="GO:0005634">
    <property type="term" value="C:nucleus"/>
    <property type="evidence" value="ECO:0007669"/>
    <property type="project" value="UniProtKB-SubCell"/>
</dbReference>
<sequence>MTNSLQQKISDLQTSITTTLVANGVLDSNPVAVLGALLTFLDQFKDLAGAEEERCAALYLLAETCAKVSRPILKAKRETLLVLCLQVLDMDMDATTTVRYCIRCIDKVFHSLDAATWLDPLVKAAIDALVAVCLDDRAHVRKAALHALRHVVANPPPPQQVHPIAKHVGTATGKLLQDLLSADPVDHATVSHVLTLLHRIVVFLPDSVVEPLVDVLFRIPSLNVPDLTRVVFQVYLGVAARPPAFTHWAGAKLSAFLDALVSIKPHFDDKVLAGPWISATAAALESLSRASPSLCAARFHPLLAQHLFPTLQSSHRAVLDSAAKVITRLVDTCIPAAMVDAALATVAANPGVPASQRETRADLEAIIITCELGLSVRYKQAWPYVLGILSSLVRRLAQSAAVLMRNTIELLGDFRDEPEFTHKQASTQCRQHGVKVRTYLLPLMVDNVQRTDLGFFVEYFVPLAQYLQARKDKYVADEKEVEAKVHEALYGQIWSLLPGFCTYPTDLKEVFGKVGPMVGEMLRQEPTLRPVLCTALHNLIAKNRQTDAKVLLPETLARIGYTPEVAATNVRGVAVSAKFFLPLLFNLYKEMEPHTRGYLHALIAEFVEIADLNVLSTLYTQIMQSLQQAANLAPPFKTRCWIWPWRCFRGLSSAHQKKCYKMLTKMLAMDNGLAVLQSKVDVLERQVIADASLKTDLGAKKYRLQFLCAAVDKLAMESVKEVNHVSRALANELVVKLANRMLEDDAGDEGMDTDDHGIERFIKLVAAGLVGTSPHFVSATILVLARVCFEFRDLVSDELVSSMLASILLLVQLDNREVSKSVFKFIKATVSVFPSETTVRPHLPAIVQCILHLGDTYGSEFKVSGHKRLVANIRKRTERAKRRREEAGGDDADDNEGSEAEGHASKGKSYDAAFESIVYGDSSDSELDEEAAAAPAKNAGPSSKAGRKLQQKLAKDLYIQEDEEDVMDFLDRKVVSHVLASKPRATKAKQDERRAKLASEFTLDKDGKLVIGADNDNDQHRATRRAAEPTGNPAAYDYYMQAIQSTEGFTRTGRKIKFDHAQTQAARNKAEFSDAEDDGDADNDDEQGPSTTGLGLEYRSKKAGGDVKRKGMPDPYAYIPLSAKIVGNRHKSVRLTGTLAAGAGAEKTVRKTIGHRIKKHKK</sequence>
<feature type="compositionally biased region" description="Acidic residues" evidence="4">
    <location>
        <begin position="888"/>
        <end position="899"/>
    </location>
</feature>
<feature type="compositionally biased region" description="Basic and acidic residues" evidence="4">
    <location>
        <begin position="1017"/>
        <end position="1027"/>
    </location>
</feature>
<evidence type="ECO:0000256" key="4">
    <source>
        <dbReference type="SAM" id="MobiDB-lite"/>
    </source>
</evidence>
<dbReference type="Gene3D" id="1.25.10.10">
    <property type="entry name" value="Leucine-rich Repeat Variant"/>
    <property type="match status" value="1"/>
</dbReference>
<feature type="domain" description="RRP12 HEAT" evidence="5">
    <location>
        <begin position="432"/>
        <end position="590"/>
    </location>
</feature>
<feature type="domain" description="RRP12 N-terminal HEAT" evidence="6">
    <location>
        <begin position="22"/>
        <end position="234"/>
    </location>
</feature>
<feature type="compositionally biased region" description="Acidic residues" evidence="4">
    <location>
        <begin position="1073"/>
        <end position="1087"/>
    </location>
</feature>
<proteinExistence type="inferred from homology"/>
<feature type="region of interest" description="Disordered" evidence="4">
    <location>
        <begin position="877"/>
        <end position="908"/>
    </location>
</feature>
<dbReference type="STRING" id="765915.A0A1Y2HXL9"/>
<dbReference type="Pfam" id="PF25772">
    <property type="entry name" value="HEAT_RRP12_N"/>
    <property type="match status" value="1"/>
</dbReference>
<feature type="compositionally biased region" description="Low complexity" evidence="4">
    <location>
        <begin position="932"/>
        <end position="944"/>
    </location>
</feature>
<dbReference type="EMBL" id="MCFL01000005">
    <property type="protein sequence ID" value="ORZ39375.1"/>
    <property type="molecule type" value="Genomic_DNA"/>
</dbReference>
<evidence type="ECO:0000259" key="5">
    <source>
        <dbReference type="Pfam" id="PF08161"/>
    </source>
</evidence>
<feature type="region of interest" description="Disordered" evidence="4">
    <location>
        <begin position="1060"/>
        <end position="1113"/>
    </location>
</feature>
<comment type="subcellular location">
    <subcellularLocation>
        <location evidence="1">Nucleus</location>
    </subcellularLocation>
</comment>
<dbReference type="InterPro" id="IPR057860">
    <property type="entry name" value="HEAT_RRP12_N"/>
</dbReference>
<dbReference type="InterPro" id="IPR016024">
    <property type="entry name" value="ARM-type_fold"/>
</dbReference>
<dbReference type="InterPro" id="IPR012978">
    <property type="entry name" value="HEAT_RRP12"/>
</dbReference>
<dbReference type="InterPro" id="IPR052087">
    <property type="entry name" value="RRP12"/>
</dbReference>
<dbReference type="SUPFAM" id="SSF48371">
    <property type="entry name" value="ARM repeat"/>
    <property type="match status" value="1"/>
</dbReference>
<feature type="region of interest" description="Disordered" evidence="4">
    <location>
        <begin position="925"/>
        <end position="947"/>
    </location>
</feature>
<reference evidence="7 8" key="1">
    <citation type="submission" date="2016-07" db="EMBL/GenBank/DDBJ databases">
        <title>Pervasive Adenine N6-methylation of Active Genes in Fungi.</title>
        <authorList>
            <consortium name="DOE Joint Genome Institute"/>
            <person name="Mondo S.J."/>
            <person name="Dannebaum R.O."/>
            <person name="Kuo R.C."/>
            <person name="Labutti K."/>
            <person name="Haridas S."/>
            <person name="Kuo A."/>
            <person name="Salamov A."/>
            <person name="Ahrendt S.R."/>
            <person name="Lipzen A."/>
            <person name="Sullivan W."/>
            <person name="Andreopoulos W.B."/>
            <person name="Clum A."/>
            <person name="Lindquist E."/>
            <person name="Daum C."/>
            <person name="Ramamoorthy G.K."/>
            <person name="Gryganskyi A."/>
            <person name="Culley D."/>
            <person name="Magnuson J.K."/>
            <person name="James T.Y."/>
            <person name="O'Malley M.A."/>
            <person name="Stajich J.E."/>
            <person name="Spatafora J.W."/>
            <person name="Visel A."/>
            <person name="Grigoriev I.V."/>
        </authorList>
    </citation>
    <scope>NUCLEOTIDE SEQUENCE [LARGE SCALE GENOMIC DNA]</scope>
    <source>
        <strain evidence="7 8">PL171</strain>
    </source>
</reference>
<feature type="region of interest" description="Disordered" evidence="4">
    <location>
        <begin position="1010"/>
        <end position="1034"/>
    </location>
</feature>
<comment type="similarity">
    <text evidence="2">Belongs to the RRP12 family.</text>
</comment>
<evidence type="ECO:0000313" key="7">
    <source>
        <dbReference type="EMBL" id="ORZ39375.1"/>
    </source>
</evidence>
<feature type="domain" description="RRP12 HEAT" evidence="5">
    <location>
        <begin position="312"/>
        <end position="431"/>
    </location>
</feature>
<dbReference type="Proteomes" id="UP000193411">
    <property type="component" value="Unassembled WGS sequence"/>
</dbReference>
<dbReference type="Pfam" id="PF08161">
    <property type="entry name" value="RRP12_HEAT"/>
    <property type="match status" value="2"/>
</dbReference>
<dbReference type="PANTHER" id="PTHR48287:SF1">
    <property type="entry name" value="ARM REPEAT SUPERFAMILY PROTEIN"/>
    <property type="match status" value="1"/>
</dbReference>
<keyword evidence="3" id="KW-0539">Nucleus</keyword>
<accession>A0A1Y2HXL9</accession>
<dbReference type="OrthoDB" id="2192888at2759"/>
<evidence type="ECO:0000256" key="2">
    <source>
        <dbReference type="ARBA" id="ARBA00007690"/>
    </source>
</evidence>